<dbReference type="EMBL" id="BK032544">
    <property type="protein sequence ID" value="DAF46797.1"/>
    <property type="molecule type" value="Genomic_DNA"/>
</dbReference>
<reference evidence="1" key="1">
    <citation type="journal article" date="2021" name="Proc. Natl. Acad. Sci. U.S.A.">
        <title>A Catalog of Tens of Thousands of Viruses from Human Metagenomes Reveals Hidden Associations with Chronic Diseases.</title>
        <authorList>
            <person name="Tisza M.J."/>
            <person name="Buck C.B."/>
        </authorList>
    </citation>
    <scope>NUCLEOTIDE SEQUENCE</scope>
    <source>
        <strain evidence="1">Ctj0M16</strain>
    </source>
</reference>
<proteinExistence type="predicted"/>
<name>A0A8S5S6Y6_9CAUD</name>
<evidence type="ECO:0000313" key="1">
    <source>
        <dbReference type="EMBL" id="DAF46797.1"/>
    </source>
</evidence>
<protein>
    <submittedName>
        <fullName evidence="1">Uncharacterized protein</fullName>
    </submittedName>
</protein>
<organism evidence="1">
    <name type="scientific">Siphoviridae sp. ctj0M16</name>
    <dbReference type="NCBI Taxonomy" id="2827918"/>
    <lineage>
        <taxon>Viruses</taxon>
        <taxon>Duplodnaviria</taxon>
        <taxon>Heunggongvirae</taxon>
        <taxon>Uroviricota</taxon>
        <taxon>Caudoviricetes</taxon>
    </lineage>
</organism>
<sequence>MALTKEKTVNLSGRSVINNVEVARFSAQVATDINSTTTTNTYINDQAAYRKNIKQVRDDSDAFRTYVRAEEDKLFAETTDTDTTE</sequence>
<accession>A0A8S5S6Y6</accession>